<dbReference type="STRING" id="983967.A0A1E4T510"/>
<proteinExistence type="inferred from homology"/>
<gene>
    <name evidence="5" type="ORF">CANARDRAFT_21799</name>
</gene>
<dbReference type="InterPro" id="IPR037231">
    <property type="entry name" value="NAP-like_sf"/>
</dbReference>
<dbReference type="Proteomes" id="UP000094801">
    <property type="component" value="Unassembled WGS sequence"/>
</dbReference>
<evidence type="ECO:0000256" key="3">
    <source>
        <dbReference type="RuleBase" id="RU003876"/>
    </source>
</evidence>
<dbReference type="FunFam" id="3.30.1120.90:FF:000003">
    <property type="entry name" value="Nucleosome assembly protein"/>
    <property type="match status" value="1"/>
</dbReference>
<dbReference type="SUPFAM" id="SSF143113">
    <property type="entry name" value="NAP-like"/>
    <property type="match status" value="1"/>
</dbReference>
<protein>
    <recommendedName>
        <fullName evidence="7">Nucleosome assembly protein</fullName>
    </recommendedName>
</protein>
<feature type="region of interest" description="Disordered" evidence="4">
    <location>
        <begin position="135"/>
        <end position="179"/>
    </location>
</feature>
<dbReference type="EMBL" id="KV453849">
    <property type="protein sequence ID" value="ODV86812.1"/>
    <property type="molecule type" value="Genomic_DNA"/>
</dbReference>
<evidence type="ECO:0000313" key="6">
    <source>
        <dbReference type="Proteomes" id="UP000094801"/>
    </source>
</evidence>
<feature type="region of interest" description="Disordered" evidence="4">
    <location>
        <begin position="1"/>
        <end position="25"/>
    </location>
</feature>
<dbReference type="GO" id="GO:0005940">
    <property type="term" value="C:septin ring"/>
    <property type="evidence" value="ECO:0007669"/>
    <property type="project" value="UniProtKB-ARBA"/>
</dbReference>
<dbReference type="AlphaFoldDB" id="A0A1E4T510"/>
<comment type="similarity">
    <text evidence="2 3">Belongs to the nucleosome assembly protein (NAP) family.</text>
</comment>
<keyword evidence="6" id="KW-1185">Reference proteome</keyword>
<organism evidence="5 6">
    <name type="scientific">[Candida] arabinofermentans NRRL YB-2248</name>
    <dbReference type="NCBI Taxonomy" id="983967"/>
    <lineage>
        <taxon>Eukaryota</taxon>
        <taxon>Fungi</taxon>
        <taxon>Dikarya</taxon>
        <taxon>Ascomycota</taxon>
        <taxon>Saccharomycotina</taxon>
        <taxon>Pichiomycetes</taxon>
        <taxon>Pichiales</taxon>
        <taxon>Pichiaceae</taxon>
        <taxon>Ogataea</taxon>
        <taxon>Ogataea/Candida clade</taxon>
    </lineage>
</organism>
<feature type="compositionally biased region" description="Acidic residues" evidence="4">
    <location>
        <begin position="320"/>
        <end position="339"/>
    </location>
</feature>
<dbReference type="GO" id="GO:0005634">
    <property type="term" value="C:nucleus"/>
    <property type="evidence" value="ECO:0007669"/>
    <property type="project" value="InterPro"/>
</dbReference>
<comment type="subcellular location">
    <subcellularLocation>
        <location evidence="1">Bud neck</location>
    </subcellularLocation>
</comment>
<evidence type="ECO:0008006" key="7">
    <source>
        <dbReference type="Google" id="ProtNLM"/>
    </source>
</evidence>
<reference evidence="6" key="1">
    <citation type="submission" date="2016-04" db="EMBL/GenBank/DDBJ databases">
        <title>Comparative genomics of biotechnologically important yeasts.</title>
        <authorList>
            <consortium name="DOE Joint Genome Institute"/>
            <person name="Riley R."/>
            <person name="Haridas S."/>
            <person name="Wolfe K.H."/>
            <person name="Lopes M.R."/>
            <person name="Hittinger C.T."/>
            <person name="Goker M."/>
            <person name="Salamov A."/>
            <person name="Wisecaver J."/>
            <person name="Long T.M."/>
            <person name="Aerts A.L."/>
            <person name="Barry K."/>
            <person name="Choi C."/>
            <person name="Clum A."/>
            <person name="Coughlan A.Y."/>
            <person name="Deshpande S."/>
            <person name="Douglass A.P."/>
            <person name="Hanson S.J."/>
            <person name="Klenk H.-P."/>
            <person name="Labutti K."/>
            <person name="Lapidus A."/>
            <person name="Lindquist E."/>
            <person name="Lipzen A."/>
            <person name="Meier-Kolthoff J.P."/>
            <person name="Ohm R.A."/>
            <person name="Otillar R.P."/>
            <person name="Pangilinan J."/>
            <person name="Peng Y."/>
            <person name="Rokas A."/>
            <person name="Rosa C.A."/>
            <person name="Scheuner C."/>
            <person name="Sibirny A.A."/>
            <person name="Slot J.C."/>
            <person name="Stielow J.B."/>
            <person name="Sun H."/>
            <person name="Kurtzman C.P."/>
            <person name="Blackwell M."/>
            <person name="Grigoriev I.V."/>
            <person name="Jeffries T.W."/>
        </authorList>
    </citation>
    <scope>NUCLEOTIDE SEQUENCE [LARGE SCALE GENOMIC DNA]</scope>
    <source>
        <strain evidence="6">NRRL YB-2248</strain>
    </source>
</reference>
<dbReference type="Pfam" id="PF00956">
    <property type="entry name" value="NAP"/>
    <property type="match status" value="1"/>
</dbReference>
<name>A0A1E4T510_9ASCO</name>
<dbReference type="GO" id="GO:0005935">
    <property type="term" value="C:cellular bud neck"/>
    <property type="evidence" value="ECO:0007669"/>
    <property type="project" value="UniProtKB-SubCell"/>
</dbReference>
<dbReference type="FunFam" id="1.20.5.1500:FF:000001">
    <property type="entry name" value="Nucleosome assembly protein 1-like 1"/>
    <property type="match status" value="1"/>
</dbReference>
<dbReference type="GO" id="GO:0006334">
    <property type="term" value="P:nucleosome assembly"/>
    <property type="evidence" value="ECO:0007669"/>
    <property type="project" value="InterPro"/>
</dbReference>
<feature type="compositionally biased region" description="Polar residues" evidence="4">
    <location>
        <begin position="12"/>
        <end position="25"/>
    </location>
</feature>
<dbReference type="PANTHER" id="PTHR11875">
    <property type="entry name" value="TESTIS-SPECIFIC Y-ENCODED PROTEIN"/>
    <property type="match status" value="1"/>
</dbReference>
<evidence type="ECO:0000256" key="1">
    <source>
        <dbReference type="ARBA" id="ARBA00004266"/>
    </source>
</evidence>
<feature type="compositionally biased region" description="Acidic residues" evidence="4">
    <location>
        <begin position="137"/>
        <end position="177"/>
    </location>
</feature>
<evidence type="ECO:0000313" key="5">
    <source>
        <dbReference type="EMBL" id="ODV86812.1"/>
    </source>
</evidence>
<dbReference type="Gene3D" id="1.20.5.1500">
    <property type="match status" value="1"/>
</dbReference>
<evidence type="ECO:0000256" key="4">
    <source>
        <dbReference type="SAM" id="MobiDB-lite"/>
    </source>
</evidence>
<dbReference type="OrthoDB" id="27325at2759"/>
<dbReference type="InterPro" id="IPR002164">
    <property type="entry name" value="NAP_family"/>
</dbReference>
<feature type="region of interest" description="Disordered" evidence="4">
    <location>
        <begin position="310"/>
        <end position="339"/>
    </location>
</feature>
<accession>A0A1E4T510</accession>
<evidence type="ECO:0000256" key="2">
    <source>
        <dbReference type="ARBA" id="ARBA00009947"/>
    </source>
</evidence>
<dbReference type="Gene3D" id="3.30.1120.90">
    <property type="entry name" value="Nucleosome assembly protein"/>
    <property type="match status" value="1"/>
</dbReference>
<sequence>MSEPIKKGQIAQAPTPQNTPASVTGSYLSKNVTLPTIPSTIKEDDELHKKLLSNPAILSMIEGKLQTLVGTKSDYVKSLPTNVKERVYGLKALQQLQFKLEAEFQADLLELERKYHAKYAPILSKRREIVVGAIEPTPEEVEEGQTLMEEDDQDDEEDADEEDADKEEESKSEDEESKDITGIPSFWLTCLENLNPVSELINERDADVLTSLTNIKMEYLDTPGFKLIFEFDDNEYFSNNQLVKTYYYQKELGYSGDFIYDHAEGCKINWIDNEHNVTVIVEKRKQRNKHTKQVRTIEKVTPVESFFNFFSPPSPLKKDEDDEDNEEEDDDDEEEDEDLEQKLQLDYEIGELIKDKLIPRAVDWFTGDALNYEFGNEDEYGSILILCSSPL</sequence>